<accession>A0A8H6ZXU6</accession>
<dbReference type="EMBL" id="JACETU010000003">
    <property type="protein sequence ID" value="KAF7432821.1"/>
    <property type="molecule type" value="Genomic_DNA"/>
</dbReference>
<keyword evidence="4" id="KW-1185">Reference proteome</keyword>
<dbReference type="AlphaFoldDB" id="A0A8H6ZXU6"/>
<feature type="region of interest" description="Disordered" evidence="1">
    <location>
        <begin position="1"/>
        <end position="156"/>
    </location>
</feature>
<feature type="compositionally biased region" description="Polar residues" evidence="1">
    <location>
        <begin position="130"/>
        <end position="139"/>
    </location>
</feature>
<dbReference type="RefSeq" id="XP_036632848.1">
    <property type="nucleotide sequence ID" value="XM_036774346.1"/>
</dbReference>
<dbReference type="VEuPathDB" id="FungiDB:PC9H_004764"/>
<dbReference type="InterPro" id="IPR002035">
    <property type="entry name" value="VWF_A"/>
</dbReference>
<dbReference type="SUPFAM" id="SSF53300">
    <property type="entry name" value="vWA-like"/>
    <property type="match status" value="1"/>
</dbReference>
<dbReference type="PANTHER" id="PTHR34706">
    <property type="entry name" value="SLR1338 PROTEIN"/>
    <property type="match status" value="1"/>
</dbReference>
<evidence type="ECO:0000313" key="3">
    <source>
        <dbReference type="EMBL" id="KAF7432821.1"/>
    </source>
</evidence>
<dbReference type="GeneID" id="59374582"/>
<dbReference type="OrthoDB" id="2142040at2759"/>
<dbReference type="Gene3D" id="3.40.50.410">
    <property type="entry name" value="von Willebrand factor, type A domain"/>
    <property type="match status" value="1"/>
</dbReference>
<proteinExistence type="predicted"/>
<feature type="domain" description="VWFA" evidence="2">
    <location>
        <begin position="171"/>
        <end position="369"/>
    </location>
</feature>
<evidence type="ECO:0000313" key="4">
    <source>
        <dbReference type="Proteomes" id="UP000623687"/>
    </source>
</evidence>
<sequence length="382" mass="40553">MGNSPSASAADDNVAIGKPTRRPSTTSALSASVNTQRVAATRRRSAQDDTSATSNNTLGVPSSPRHRRTRSAGAGAIADPPPPYSRAPPRGQQTVASPTTTSPNNGLGSTHTRVLDPRIFETLPPIPAASGSSSNAQRTSSRHTPRSNSYLRAPMRRETAENALEILRKFDTIIIVDDSKSMSGPLWKEASNALAALAQTAGDYDTDGIDVHFLNDERVGRGLKNASDVKRLFNSIRPGGISLIGEKLEELLLQYLDMIEAAKDSGDSIALKAIKPTNFIVITDGVPTDDPESVIVNAAKRLDARSFPLSQLGIQFVQIGQSPKATEFLEELDNGLAATHGIRDIVDTTPFIGGDLTSEVLTKILLGGINRRVDTKGAGAVM</sequence>
<organism evidence="3 4">
    <name type="scientific">Pleurotus ostreatus</name>
    <name type="common">Oyster mushroom</name>
    <name type="synonym">White-rot fungus</name>
    <dbReference type="NCBI Taxonomy" id="5322"/>
    <lineage>
        <taxon>Eukaryota</taxon>
        <taxon>Fungi</taxon>
        <taxon>Dikarya</taxon>
        <taxon>Basidiomycota</taxon>
        <taxon>Agaricomycotina</taxon>
        <taxon>Agaricomycetes</taxon>
        <taxon>Agaricomycetidae</taxon>
        <taxon>Agaricales</taxon>
        <taxon>Pleurotineae</taxon>
        <taxon>Pleurotaceae</taxon>
        <taxon>Pleurotus</taxon>
    </lineage>
</organism>
<feature type="compositionally biased region" description="Polar residues" evidence="1">
    <location>
        <begin position="48"/>
        <end position="60"/>
    </location>
</feature>
<name>A0A8H6ZXU6_PLEOS</name>
<feature type="compositionally biased region" description="Polar residues" evidence="1">
    <location>
        <begin position="22"/>
        <end position="38"/>
    </location>
</feature>
<dbReference type="InterPro" id="IPR036465">
    <property type="entry name" value="vWFA_dom_sf"/>
</dbReference>
<reference evidence="3" key="1">
    <citation type="submission" date="2019-07" db="EMBL/GenBank/DDBJ databases">
        <authorList>
            <person name="Palmer J.M."/>
        </authorList>
    </citation>
    <scope>NUCLEOTIDE SEQUENCE</scope>
    <source>
        <strain evidence="3">PC9</strain>
    </source>
</reference>
<gene>
    <name evidence="3" type="ORF">PC9H_004764</name>
</gene>
<evidence type="ECO:0000256" key="1">
    <source>
        <dbReference type="SAM" id="MobiDB-lite"/>
    </source>
</evidence>
<comment type="caution">
    <text evidence="3">The sequence shown here is derived from an EMBL/GenBank/DDBJ whole genome shotgun (WGS) entry which is preliminary data.</text>
</comment>
<protein>
    <recommendedName>
        <fullName evidence="2">VWFA domain-containing protein</fullName>
    </recommendedName>
</protein>
<dbReference type="Proteomes" id="UP000623687">
    <property type="component" value="Unassembled WGS sequence"/>
</dbReference>
<dbReference type="PROSITE" id="PS50234">
    <property type="entry name" value="VWFA"/>
    <property type="match status" value="1"/>
</dbReference>
<dbReference type="PANTHER" id="PTHR34706:SF1">
    <property type="entry name" value="VWFA DOMAIN-CONTAINING PROTEIN"/>
    <property type="match status" value="1"/>
</dbReference>
<evidence type="ECO:0000259" key="2">
    <source>
        <dbReference type="PROSITE" id="PS50234"/>
    </source>
</evidence>
<feature type="compositionally biased region" description="Polar residues" evidence="1">
    <location>
        <begin position="91"/>
        <end position="112"/>
    </location>
</feature>